<protein>
    <submittedName>
        <fullName evidence="1">Uncharacterized protein</fullName>
    </submittedName>
</protein>
<organism evidence="1 2">
    <name type="scientific">Moorella mulderi DSM 14980</name>
    <dbReference type="NCBI Taxonomy" id="1122241"/>
    <lineage>
        <taxon>Bacteria</taxon>
        <taxon>Bacillati</taxon>
        <taxon>Bacillota</taxon>
        <taxon>Clostridia</taxon>
        <taxon>Neomoorellales</taxon>
        <taxon>Neomoorellaceae</taxon>
        <taxon>Neomoorella</taxon>
    </lineage>
</organism>
<proteinExistence type="predicted"/>
<dbReference type="Proteomes" id="UP000075670">
    <property type="component" value="Unassembled WGS sequence"/>
</dbReference>
<dbReference type="SUPFAM" id="SSF52540">
    <property type="entry name" value="P-loop containing nucleoside triphosphate hydrolases"/>
    <property type="match status" value="1"/>
</dbReference>
<keyword evidence="2" id="KW-1185">Reference proteome</keyword>
<dbReference type="InterPro" id="IPR027417">
    <property type="entry name" value="P-loop_NTPase"/>
</dbReference>
<comment type="caution">
    <text evidence="1">The sequence shown here is derived from an EMBL/GenBank/DDBJ whole genome shotgun (WGS) entry which is preliminary data.</text>
</comment>
<reference evidence="1 2" key="1">
    <citation type="submission" date="2016-02" db="EMBL/GenBank/DDBJ databases">
        <title>Genome sequence of Moorella mulderi DSM 14980.</title>
        <authorList>
            <person name="Poehlein A."/>
            <person name="Daniel R."/>
        </authorList>
    </citation>
    <scope>NUCLEOTIDE SEQUENCE [LARGE SCALE GENOMIC DNA]</scope>
    <source>
        <strain evidence="1 2">DSM 14980</strain>
    </source>
</reference>
<gene>
    <name evidence="1" type="ORF">MOMUL_29240</name>
</gene>
<evidence type="ECO:0000313" key="1">
    <source>
        <dbReference type="EMBL" id="KYH30780.1"/>
    </source>
</evidence>
<evidence type="ECO:0000313" key="2">
    <source>
        <dbReference type="Proteomes" id="UP000075670"/>
    </source>
</evidence>
<dbReference type="EMBL" id="LTBC01000021">
    <property type="protein sequence ID" value="KYH30780.1"/>
    <property type="molecule type" value="Genomic_DNA"/>
</dbReference>
<dbReference type="Gene3D" id="3.40.50.300">
    <property type="entry name" value="P-loop containing nucleotide triphosphate hydrolases"/>
    <property type="match status" value="1"/>
</dbReference>
<dbReference type="RefSeq" id="WP_062285979.1">
    <property type="nucleotide sequence ID" value="NZ_LTBC01000021.1"/>
</dbReference>
<sequence length="380" mass="41107">MILALILTPARAEQVRKAVKEHGEVVFDQTGKMDSPGIRNAFQSAARVGADTLIVDIDAGPGPDLAAALRGYRIARPYVRIILLAPGRQPGDAAVATLVGLGVYDIIDGPVEADWGDLVTQALASVPATYAQAARWHIIRGLSGEEQVKEKVVIEQRPMGVVTIAVTGAAPGLGCTHTALAISAFLARQGHNVALVEDSQELVMLDYLNVIGAGDGRVEGARRIKGFDVFPGDITGLTEERGTGFIFDRVLPALREGNYQYVVRDLGFVDSTRIREALRSNLAVLVASAARWRWGDLVKVENLSSFRLALVAPGGREAKEVQKIPEVKAYVIPYQPDPFNIPGESHAELLQPVLPRSRQEKKLFWVRFRVAAATSKRPSA</sequence>
<name>A0A151AT73_9FIRM</name>
<dbReference type="AlphaFoldDB" id="A0A151AT73"/>
<accession>A0A151AT73</accession>
<dbReference type="PATRIC" id="fig|1122241.3.peg.3112"/>